<evidence type="ECO:0000313" key="1">
    <source>
        <dbReference type="EMBL" id="CVI20276.1"/>
    </source>
</evidence>
<reference evidence="1 2" key="1">
    <citation type="submission" date="2016-01" db="EMBL/GenBank/DDBJ databases">
        <authorList>
            <person name="Regsiter A."/>
            <person name="william w."/>
        </authorList>
    </citation>
    <scope>NUCLEOTIDE SEQUENCE [LARGE SCALE GENOMIC DNA]</scope>
    <source>
        <strain evidence="1 2">B6</strain>
    </source>
</reference>
<dbReference type="RefSeq" id="WP_060723860.1">
    <property type="nucleotide sequence ID" value="NZ_LMVK01000011.1"/>
</dbReference>
<evidence type="ECO:0000313" key="2">
    <source>
        <dbReference type="Proteomes" id="UP000192074"/>
    </source>
</evidence>
<comment type="caution">
    <text evidence="1">The sequence shown here is derived from an EMBL/GenBank/DDBJ whole genome shotgun (WGS) entry which is preliminary data.</text>
</comment>
<dbReference type="Proteomes" id="UP000192074">
    <property type="component" value="Unassembled WGS sequence"/>
</dbReference>
<protein>
    <submittedName>
        <fullName evidence="1">Uncharacterized protein</fullName>
    </submittedName>
</protein>
<dbReference type="AlphaFoldDB" id="A0A822V3Q5"/>
<sequence length="140" mass="15062">MQFSAFDKLSIDATGKIDMGVVSEEIHNRYKEWGFKGLGWGSVKQAWNDVDTTVTRLSGNDVWLNAKGPITGTGVKIAAVNDLLMKTDDTIRLEAAQDALYFTEKGFYVGLSFPGSAGIDAVLKGGSGDRSFPALPASIR</sequence>
<proteinExistence type="predicted"/>
<name>A0A822V3Q5_AGRTU</name>
<dbReference type="EMBL" id="FCNL01000027">
    <property type="protein sequence ID" value="CVI20276.1"/>
    <property type="molecule type" value="Genomic_DNA"/>
</dbReference>
<gene>
    <name evidence="1" type="ORF">AGR4A_Lc10032</name>
</gene>
<organism evidence="1 2">
    <name type="scientific">Agrobacterium tumefaciens str. B6</name>
    <dbReference type="NCBI Taxonomy" id="1183423"/>
    <lineage>
        <taxon>Bacteria</taxon>
        <taxon>Pseudomonadati</taxon>
        <taxon>Pseudomonadota</taxon>
        <taxon>Alphaproteobacteria</taxon>
        <taxon>Hyphomicrobiales</taxon>
        <taxon>Rhizobiaceae</taxon>
        <taxon>Rhizobium/Agrobacterium group</taxon>
        <taxon>Agrobacterium</taxon>
        <taxon>Agrobacterium tumefaciens complex</taxon>
    </lineage>
</organism>
<accession>A0A822V3Q5</accession>